<dbReference type="Proteomes" id="UP000799423">
    <property type="component" value="Unassembled WGS sequence"/>
</dbReference>
<dbReference type="AlphaFoldDB" id="A0A6A7B6R9"/>
<comment type="similarity">
    <text evidence="1">Belongs to the tpcK family.</text>
</comment>
<dbReference type="InterPro" id="IPR009799">
    <property type="entry name" value="EthD_dom"/>
</dbReference>
<evidence type="ECO:0000256" key="1">
    <source>
        <dbReference type="ARBA" id="ARBA00005986"/>
    </source>
</evidence>
<proteinExistence type="inferred from homology"/>
<dbReference type="GO" id="GO:0016491">
    <property type="term" value="F:oxidoreductase activity"/>
    <property type="evidence" value="ECO:0007669"/>
    <property type="project" value="InterPro"/>
</dbReference>
<dbReference type="InterPro" id="IPR011008">
    <property type="entry name" value="Dimeric_a/b-barrel"/>
</dbReference>
<dbReference type="SUPFAM" id="SSF54909">
    <property type="entry name" value="Dimeric alpha+beta barrel"/>
    <property type="match status" value="1"/>
</dbReference>
<evidence type="ECO:0000259" key="2">
    <source>
        <dbReference type="Pfam" id="PF07110"/>
    </source>
</evidence>
<evidence type="ECO:0000313" key="4">
    <source>
        <dbReference type="Proteomes" id="UP000799423"/>
    </source>
</evidence>
<reference evidence="3" key="1">
    <citation type="submission" date="2020-01" db="EMBL/GenBank/DDBJ databases">
        <authorList>
            <consortium name="DOE Joint Genome Institute"/>
            <person name="Haridas S."/>
            <person name="Albert R."/>
            <person name="Binder M."/>
            <person name="Bloem J."/>
            <person name="Labutti K."/>
            <person name="Salamov A."/>
            <person name="Andreopoulos B."/>
            <person name="Baker S.E."/>
            <person name="Barry K."/>
            <person name="Bills G."/>
            <person name="Bluhm B.H."/>
            <person name="Cannon C."/>
            <person name="Castanera R."/>
            <person name="Culley D.E."/>
            <person name="Daum C."/>
            <person name="Ezra D."/>
            <person name="Gonzalez J.B."/>
            <person name="Henrissat B."/>
            <person name="Kuo A."/>
            <person name="Liang C."/>
            <person name="Lipzen A."/>
            <person name="Lutzoni F."/>
            <person name="Magnuson J."/>
            <person name="Mondo S."/>
            <person name="Nolan M."/>
            <person name="Ohm R."/>
            <person name="Pangilinan J."/>
            <person name="Park H.-J."/>
            <person name="Ramirez L."/>
            <person name="Alfaro M."/>
            <person name="Sun H."/>
            <person name="Tritt A."/>
            <person name="Yoshinaga Y."/>
            <person name="Zwiers L.-H."/>
            <person name="Turgeon B.G."/>
            <person name="Goodwin S.B."/>
            <person name="Spatafora J.W."/>
            <person name="Crous P.W."/>
            <person name="Grigoriev I.V."/>
        </authorList>
    </citation>
    <scope>NUCLEOTIDE SEQUENCE</scope>
    <source>
        <strain evidence="3">IPT5</strain>
    </source>
</reference>
<dbReference type="Gene3D" id="3.30.70.100">
    <property type="match status" value="1"/>
</dbReference>
<dbReference type="OrthoDB" id="3454835at2759"/>
<evidence type="ECO:0000313" key="3">
    <source>
        <dbReference type="EMBL" id="KAF2851161.1"/>
    </source>
</evidence>
<dbReference type="EMBL" id="MU006303">
    <property type="protein sequence ID" value="KAF2851161.1"/>
    <property type="molecule type" value="Genomic_DNA"/>
</dbReference>
<dbReference type="Pfam" id="PF07110">
    <property type="entry name" value="EthD"/>
    <property type="match status" value="1"/>
</dbReference>
<sequence length="226" mass="25419">MCSKSTIVIESGAGTASSSPCPNHYTHPYHFDELRLGGGSNQQPYFRALVFFNKKPGLTDEFFHEHWKSVHADLTMQVQDSGVYLTRYVQFHQEAQHKTAMEPLLEASMGSMHIAPYDGCAEFHAESAEHFVSFMKGVYASAHLVGCGTRFVDLVQGYHVMVGYDNLIFGPRIRGESGSDGILKGDERMNVSERIARRVKIEPRRKRKRVDFDAEKAVDGIDAEKM</sequence>
<gene>
    <name evidence="3" type="ORF">T440DRAFT_489203</name>
</gene>
<feature type="domain" description="EthD" evidence="2">
    <location>
        <begin position="55"/>
        <end position="144"/>
    </location>
</feature>
<accession>A0A6A7B6R9</accession>
<name>A0A6A7B6R9_9PLEO</name>
<organism evidence="3 4">
    <name type="scientific">Plenodomus tracheiphilus IPT5</name>
    <dbReference type="NCBI Taxonomy" id="1408161"/>
    <lineage>
        <taxon>Eukaryota</taxon>
        <taxon>Fungi</taxon>
        <taxon>Dikarya</taxon>
        <taxon>Ascomycota</taxon>
        <taxon>Pezizomycotina</taxon>
        <taxon>Dothideomycetes</taxon>
        <taxon>Pleosporomycetidae</taxon>
        <taxon>Pleosporales</taxon>
        <taxon>Pleosporineae</taxon>
        <taxon>Leptosphaeriaceae</taxon>
        <taxon>Plenodomus</taxon>
    </lineage>
</organism>
<protein>
    <recommendedName>
        <fullName evidence="2">EthD domain-containing protein</fullName>
    </recommendedName>
</protein>
<keyword evidence="4" id="KW-1185">Reference proteome</keyword>